<evidence type="ECO:0000313" key="2">
    <source>
        <dbReference type="EMBL" id="MTD16593.1"/>
    </source>
</evidence>
<evidence type="ECO:0000313" key="3">
    <source>
        <dbReference type="Proteomes" id="UP000460221"/>
    </source>
</evidence>
<feature type="domain" description="SGNH hydrolase-type esterase" evidence="1">
    <location>
        <begin position="45"/>
        <end position="217"/>
    </location>
</feature>
<dbReference type="Pfam" id="PF13472">
    <property type="entry name" value="Lipase_GDSL_2"/>
    <property type="match status" value="1"/>
</dbReference>
<dbReference type="InterPro" id="IPR036514">
    <property type="entry name" value="SGNH_hydro_sf"/>
</dbReference>
<dbReference type="InterPro" id="IPR051532">
    <property type="entry name" value="Ester_Hydrolysis_Enzymes"/>
</dbReference>
<dbReference type="Proteomes" id="UP000460221">
    <property type="component" value="Unassembled WGS sequence"/>
</dbReference>
<dbReference type="PANTHER" id="PTHR30383">
    <property type="entry name" value="THIOESTERASE 1/PROTEASE 1/LYSOPHOSPHOLIPASE L1"/>
    <property type="match status" value="1"/>
</dbReference>
<dbReference type="GO" id="GO:0004622">
    <property type="term" value="F:phosphatidylcholine lysophospholipase activity"/>
    <property type="evidence" value="ECO:0007669"/>
    <property type="project" value="TreeGrafter"/>
</dbReference>
<gene>
    <name evidence="2" type="ORF">GIS00_21885</name>
</gene>
<reference evidence="2 3" key="1">
    <citation type="submission" date="2019-11" db="EMBL/GenBank/DDBJ databases">
        <authorList>
            <person name="Jiang L.-Q."/>
        </authorList>
    </citation>
    <scope>NUCLEOTIDE SEQUENCE [LARGE SCALE GENOMIC DNA]</scope>
    <source>
        <strain evidence="2 3">YIM 132087</strain>
    </source>
</reference>
<name>A0A7K1FTU2_9ACTN</name>
<evidence type="ECO:0000259" key="1">
    <source>
        <dbReference type="Pfam" id="PF13472"/>
    </source>
</evidence>
<protein>
    <submittedName>
        <fullName evidence="2">SGNH/GDSL hydrolase family protein</fullName>
    </submittedName>
</protein>
<accession>A0A7K1FTU2</accession>
<organism evidence="2 3">
    <name type="scientific">Nakamurella alba</name>
    <dbReference type="NCBI Taxonomy" id="2665158"/>
    <lineage>
        <taxon>Bacteria</taxon>
        <taxon>Bacillati</taxon>
        <taxon>Actinomycetota</taxon>
        <taxon>Actinomycetes</taxon>
        <taxon>Nakamurellales</taxon>
        <taxon>Nakamurellaceae</taxon>
        <taxon>Nakamurella</taxon>
    </lineage>
</organism>
<dbReference type="PANTHER" id="PTHR30383:SF24">
    <property type="entry name" value="THIOESTERASE 1_PROTEASE 1_LYSOPHOSPHOLIPASE L1"/>
    <property type="match status" value="1"/>
</dbReference>
<keyword evidence="3" id="KW-1185">Reference proteome</keyword>
<dbReference type="InterPro" id="IPR013830">
    <property type="entry name" value="SGNH_hydro"/>
</dbReference>
<dbReference type="EMBL" id="WLYK01000009">
    <property type="protein sequence ID" value="MTD16593.1"/>
    <property type="molecule type" value="Genomic_DNA"/>
</dbReference>
<sequence>MNPLLLPVVAAQGIRVRRTTEILPEAKGPTTGRTPGREPALRLSVIGESTAAGCGAATHEQAFTGALARALSGRTGRAVEWQVHGSNGATVRRVRHQLLSRLDGEVDLAVLLVGVNDVLRRRSVAEWSADLAVVLDGLAGSATTVAMTGIPPFADFPSLPRTLGRYLGERANALDDAARRLCGTRDRTFWIGAAHLLPSDPGFFARDGFHPSAQGYEQWAGAVAGELSTPTGKQLGQRLSGS</sequence>
<dbReference type="SUPFAM" id="SSF52266">
    <property type="entry name" value="SGNH hydrolase"/>
    <property type="match status" value="1"/>
</dbReference>
<dbReference type="Gene3D" id="3.40.50.1110">
    <property type="entry name" value="SGNH hydrolase"/>
    <property type="match status" value="1"/>
</dbReference>
<dbReference type="CDD" id="cd01836">
    <property type="entry name" value="FeeA_FeeB_like"/>
    <property type="match status" value="1"/>
</dbReference>
<dbReference type="RefSeq" id="WP_154770539.1">
    <property type="nucleotide sequence ID" value="NZ_WLYK01000009.1"/>
</dbReference>
<keyword evidence="2" id="KW-0378">Hydrolase</keyword>
<dbReference type="AlphaFoldDB" id="A0A7K1FTU2"/>
<proteinExistence type="predicted"/>
<comment type="caution">
    <text evidence="2">The sequence shown here is derived from an EMBL/GenBank/DDBJ whole genome shotgun (WGS) entry which is preliminary data.</text>
</comment>